<evidence type="ECO:0000313" key="2">
    <source>
        <dbReference type="EMBL" id="SHF48932.1"/>
    </source>
</evidence>
<sequence>MRLFEGRINKYNETGALVHFVPEGMALVSPVVFKHYASTLTVDAQRINELGMQVQKAVIKAGWHLEGANRQNIVKYAVRKGEQEVSRLSAVVLEMPSRWVQPVPPSNPVLKLL</sequence>
<proteinExistence type="predicted"/>
<dbReference type="STRING" id="1122156.SAMN02745117_02058"/>
<feature type="domain" description="Putative conjugal transfer nickase/helicase TraI C-terminal" evidence="1">
    <location>
        <begin position="11"/>
        <end position="112"/>
    </location>
</feature>
<accession>A0A1M5C3C2</accession>
<protein>
    <submittedName>
        <fullName evidence="2">Putative conjugal transfer nickase/helicase TraI C-term</fullName>
    </submittedName>
</protein>
<dbReference type="EMBL" id="FQUZ01000024">
    <property type="protein sequence ID" value="SHF48932.1"/>
    <property type="molecule type" value="Genomic_DNA"/>
</dbReference>
<evidence type="ECO:0000259" key="1">
    <source>
        <dbReference type="Pfam" id="PF07515"/>
    </source>
</evidence>
<dbReference type="InterPro" id="IPR036390">
    <property type="entry name" value="WH_DNA-bd_sf"/>
</dbReference>
<name>A0A1M5C3C2_9BURK</name>
<dbReference type="Pfam" id="PF07515">
    <property type="entry name" value="TraI_2_C"/>
    <property type="match status" value="1"/>
</dbReference>
<dbReference type="AlphaFoldDB" id="A0A1M5C3C2"/>
<evidence type="ECO:0000313" key="3">
    <source>
        <dbReference type="Proteomes" id="UP000184327"/>
    </source>
</evidence>
<dbReference type="SUPFAM" id="SSF46785">
    <property type="entry name" value="Winged helix' DNA-binding domain"/>
    <property type="match status" value="1"/>
</dbReference>
<dbReference type="GO" id="GO:0004386">
    <property type="term" value="F:helicase activity"/>
    <property type="evidence" value="ECO:0007669"/>
    <property type="project" value="UniProtKB-KW"/>
</dbReference>
<keyword evidence="2" id="KW-0547">Nucleotide-binding</keyword>
<gene>
    <name evidence="2" type="ORF">SAMN02745117_02058</name>
</gene>
<dbReference type="Proteomes" id="UP000184327">
    <property type="component" value="Unassembled WGS sequence"/>
</dbReference>
<keyword evidence="2" id="KW-0378">Hydrolase</keyword>
<keyword evidence="2" id="KW-0347">Helicase</keyword>
<reference evidence="2 3" key="1">
    <citation type="submission" date="2016-11" db="EMBL/GenBank/DDBJ databases">
        <authorList>
            <person name="Jaros S."/>
            <person name="Januszkiewicz K."/>
            <person name="Wedrychowicz H."/>
        </authorList>
    </citation>
    <scope>NUCLEOTIDE SEQUENCE [LARGE SCALE GENOMIC DNA]</scope>
    <source>
        <strain evidence="2 3">DSM 16112</strain>
    </source>
</reference>
<organism evidence="2 3">
    <name type="scientific">Lampropedia hyalina DSM 16112</name>
    <dbReference type="NCBI Taxonomy" id="1122156"/>
    <lineage>
        <taxon>Bacteria</taxon>
        <taxon>Pseudomonadati</taxon>
        <taxon>Pseudomonadota</taxon>
        <taxon>Betaproteobacteria</taxon>
        <taxon>Burkholderiales</taxon>
        <taxon>Comamonadaceae</taxon>
        <taxon>Lampropedia</taxon>
    </lineage>
</organism>
<dbReference type="InterPro" id="IPR011093">
    <property type="entry name" value="TraI_2_C"/>
</dbReference>
<keyword evidence="2" id="KW-0067">ATP-binding</keyword>
<dbReference type="RefSeq" id="WP_073356593.1">
    <property type="nucleotide sequence ID" value="NZ_FQUZ01000024.1"/>
</dbReference>
<keyword evidence="3" id="KW-1185">Reference proteome</keyword>